<dbReference type="PANTHER" id="PTHR11934:SF0">
    <property type="entry name" value="RIBOSE-5-PHOSPHATE ISOMERASE"/>
    <property type="match status" value="1"/>
</dbReference>
<dbReference type="AlphaFoldDB" id="J3TF98"/>
<dbReference type="NCBIfam" id="NF001924">
    <property type="entry name" value="PRK00702.1"/>
    <property type="match status" value="1"/>
</dbReference>
<dbReference type="GO" id="GO:0005829">
    <property type="term" value="C:cytosol"/>
    <property type="evidence" value="ECO:0007669"/>
    <property type="project" value="TreeGrafter"/>
</dbReference>
<dbReference type="InterPro" id="IPR020672">
    <property type="entry name" value="Ribose5P_isomerase_typA_subgr"/>
</dbReference>
<evidence type="ECO:0000313" key="5">
    <source>
        <dbReference type="Proteomes" id="UP000003936"/>
    </source>
</evidence>
<keyword evidence="5" id="KW-1185">Reference proteome</keyword>
<evidence type="ECO:0000313" key="4">
    <source>
        <dbReference type="EMBL" id="AFP84822.1"/>
    </source>
</evidence>
<comment type="pathway">
    <text evidence="3">Carbohydrate degradation; pentose phosphate pathway; D-ribose 5-phosphate from D-ribulose 5-phosphate (non-oxidative stage): step 1/1.</text>
</comment>
<dbReference type="STRING" id="1199245.A359_04290"/>
<dbReference type="EC" id="5.3.1.6" evidence="3"/>
<comment type="subunit">
    <text evidence="3">Homodimer.</text>
</comment>
<proteinExistence type="inferred from homology"/>
<gene>
    <name evidence="3" type="primary">rpiA</name>
    <name evidence="4" type="ORF">A359_04290</name>
</gene>
<dbReference type="Gene3D" id="3.40.50.1360">
    <property type="match status" value="1"/>
</dbReference>
<feature type="binding site" evidence="3">
    <location>
        <begin position="28"/>
        <end position="31"/>
    </location>
    <ligand>
        <name>substrate</name>
    </ligand>
</feature>
<dbReference type="RefSeq" id="WP_014888120.1">
    <property type="nucleotide sequence ID" value="NC_018419.1"/>
</dbReference>
<dbReference type="FunFam" id="3.40.50.1360:FF:000001">
    <property type="entry name" value="Ribose-5-phosphate isomerase A"/>
    <property type="match status" value="1"/>
</dbReference>
<dbReference type="SUPFAM" id="SSF75445">
    <property type="entry name" value="D-ribose-5-phosphate isomerase (RpiA), lid domain"/>
    <property type="match status" value="1"/>
</dbReference>
<keyword evidence="2 3" id="KW-0413">Isomerase</keyword>
<dbReference type="HAMAP" id="MF_00170">
    <property type="entry name" value="Rib_5P_isom_A"/>
    <property type="match status" value="1"/>
</dbReference>
<dbReference type="GO" id="GO:0009052">
    <property type="term" value="P:pentose-phosphate shunt, non-oxidative branch"/>
    <property type="evidence" value="ECO:0007669"/>
    <property type="project" value="UniProtKB-UniRule"/>
</dbReference>
<dbReference type="Proteomes" id="UP000003936">
    <property type="component" value="Chromosome"/>
</dbReference>
<dbReference type="GO" id="GO:0004751">
    <property type="term" value="F:ribose-5-phosphate isomerase activity"/>
    <property type="evidence" value="ECO:0007669"/>
    <property type="project" value="UniProtKB-UniRule"/>
</dbReference>
<feature type="active site" description="Proton acceptor" evidence="3">
    <location>
        <position position="103"/>
    </location>
</feature>
<dbReference type="Gene3D" id="3.30.70.260">
    <property type="match status" value="1"/>
</dbReference>
<dbReference type="PATRIC" id="fig|1199245.3.peg.510"/>
<feature type="binding site" evidence="3">
    <location>
        <position position="121"/>
    </location>
    <ligand>
        <name>substrate</name>
    </ligand>
</feature>
<dbReference type="OrthoDB" id="5870696at2"/>
<comment type="function">
    <text evidence="3">Catalyzes the reversible conversion of ribose-5-phosphate to ribulose 5-phosphate.</text>
</comment>
<comment type="catalytic activity">
    <reaction evidence="1 3">
        <text>aldehydo-D-ribose 5-phosphate = D-ribulose 5-phosphate</text>
        <dbReference type="Rhea" id="RHEA:14657"/>
        <dbReference type="ChEBI" id="CHEBI:58121"/>
        <dbReference type="ChEBI" id="CHEBI:58273"/>
        <dbReference type="EC" id="5.3.1.6"/>
    </reaction>
</comment>
<dbReference type="InterPro" id="IPR037171">
    <property type="entry name" value="NagB/RpiA_transferase-like"/>
</dbReference>
<dbReference type="Pfam" id="PF06026">
    <property type="entry name" value="Rib_5-P_isom_A"/>
    <property type="match status" value="1"/>
</dbReference>
<dbReference type="PANTHER" id="PTHR11934">
    <property type="entry name" value="RIBOSE-5-PHOSPHATE ISOMERASE"/>
    <property type="match status" value="1"/>
</dbReference>
<dbReference type="EMBL" id="CP003546">
    <property type="protein sequence ID" value="AFP84822.1"/>
    <property type="molecule type" value="Genomic_DNA"/>
</dbReference>
<dbReference type="SUPFAM" id="SSF100950">
    <property type="entry name" value="NagB/RpiA/CoA transferase-like"/>
    <property type="match status" value="1"/>
</dbReference>
<dbReference type="InterPro" id="IPR004788">
    <property type="entry name" value="Ribose5P_isomerase_type_A"/>
</dbReference>
<dbReference type="FunFam" id="3.30.70.260:FF:000004">
    <property type="entry name" value="Ribose-5-phosphate isomerase A"/>
    <property type="match status" value="1"/>
</dbReference>
<accession>J3TF98</accession>
<comment type="similarity">
    <text evidence="3">Belongs to the ribose 5-phosphate isomerase family.</text>
</comment>
<evidence type="ECO:0000256" key="1">
    <source>
        <dbReference type="ARBA" id="ARBA00001713"/>
    </source>
</evidence>
<name>J3TF98_9ENTR</name>
<comment type="caution">
    <text evidence="3">Lacks conserved residue(s) required for the propagation of feature annotation.</text>
</comment>
<sequence length="228" mass="24219">MKQDELKKAVGWAALQYVQPGTIVGVGTGSTTAHFIEALGSVRHKIQGAVSSSEASSAKLKRLGIRIFDLNDVHSLAIYVDGADEINHSIQMIKGGSAALTREKIIAAVAHQFICIADGSKLVDILGTFPVPIEVIPMARAWVACQLTLLGGQARYRQGVVTDNGNIILDVHNLSILDPVALEEKINNIAGVVTVGLFARRGADLAIISSERGLTVLRGAESRHRAPS</sequence>
<dbReference type="KEGG" id="sect:A359_04290"/>
<protein>
    <recommendedName>
        <fullName evidence="3">Ribose-5-phosphate isomerase A</fullName>
        <ecNumber evidence="3">5.3.1.6</ecNumber>
    </recommendedName>
    <alternativeName>
        <fullName evidence="3">Phosphoriboisomerase A</fullName>
        <shortName evidence="3">PRI</shortName>
    </alternativeName>
</protein>
<evidence type="ECO:0000256" key="3">
    <source>
        <dbReference type="HAMAP-Rule" id="MF_00170"/>
    </source>
</evidence>
<organism evidence="4 5">
    <name type="scientific">secondary endosymbiont of Ctenarytaina eucalypti</name>
    <dbReference type="NCBI Taxonomy" id="1199245"/>
    <lineage>
        <taxon>Bacteria</taxon>
        <taxon>Pseudomonadati</taxon>
        <taxon>Pseudomonadota</taxon>
        <taxon>Gammaproteobacteria</taxon>
        <taxon>Enterobacterales</taxon>
        <taxon>Enterobacteriaceae</taxon>
        <taxon>aphid secondary symbionts</taxon>
    </lineage>
</organism>
<dbReference type="UniPathway" id="UPA00115">
    <property type="reaction ID" value="UER00412"/>
</dbReference>
<evidence type="ECO:0000256" key="2">
    <source>
        <dbReference type="ARBA" id="ARBA00023235"/>
    </source>
</evidence>
<feature type="binding site" evidence="3">
    <location>
        <begin position="81"/>
        <end position="84"/>
    </location>
    <ligand>
        <name>substrate</name>
    </ligand>
</feature>
<dbReference type="NCBIfam" id="TIGR00021">
    <property type="entry name" value="rpiA"/>
    <property type="match status" value="1"/>
</dbReference>
<dbReference type="HOGENOM" id="CLU_056590_1_1_6"/>
<dbReference type="GO" id="GO:0006014">
    <property type="term" value="P:D-ribose metabolic process"/>
    <property type="evidence" value="ECO:0007669"/>
    <property type="project" value="TreeGrafter"/>
</dbReference>
<dbReference type="CDD" id="cd01398">
    <property type="entry name" value="RPI_A"/>
    <property type="match status" value="1"/>
</dbReference>
<reference evidence="4 5" key="1">
    <citation type="journal article" date="2012" name="Mol. Biol. Evol.">
        <title>Genome reduction and co-evolution between the primary and secondary bacterial symbionts of psyllids.</title>
        <authorList>
            <person name="Sloan D.B."/>
            <person name="Moran N.A."/>
        </authorList>
    </citation>
    <scope>NUCLEOTIDE SEQUENCE [LARGE SCALE GENOMIC DNA]</scope>
    <source>
        <strain evidence="4">Ceuc_S</strain>
    </source>
</reference>